<dbReference type="InterPro" id="IPR007355">
    <property type="entry name" value="DUF424"/>
</dbReference>
<protein>
    <recommendedName>
        <fullName evidence="2">DUF424 domain-containing protein</fullName>
    </recommendedName>
</protein>
<dbReference type="Pfam" id="PF04242">
    <property type="entry name" value="DUF424"/>
    <property type="match status" value="1"/>
</dbReference>
<organism evidence="1">
    <name type="scientific">uncultured marine thaumarchaeote KM3_10_C07</name>
    <dbReference type="NCBI Taxonomy" id="1455986"/>
    <lineage>
        <taxon>Archaea</taxon>
        <taxon>Nitrososphaerota</taxon>
        <taxon>environmental samples</taxon>
    </lineage>
</organism>
<reference evidence="1" key="1">
    <citation type="journal article" date="2014" name="Genome Biol. Evol.">
        <title>Pangenome evidence for extensive interdomain horizontal transfer affecting lineage core and shell genes in uncultured planktonic thaumarchaeota and euryarchaeota.</title>
        <authorList>
            <person name="Deschamps P."/>
            <person name="Zivanovic Y."/>
            <person name="Moreira D."/>
            <person name="Rodriguez-Valera F."/>
            <person name="Lopez-Garcia P."/>
        </authorList>
    </citation>
    <scope>NUCLEOTIDE SEQUENCE</scope>
</reference>
<evidence type="ECO:0000313" key="1">
    <source>
        <dbReference type="EMBL" id="AIE99382.1"/>
    </source>
</evidence>
<proteinExistence type="predicted"/>
<name>A0A075GCJ9_9ARCH</name>
<dbReference type="AlphaFoldDB" id="A0A075GCJ9"/>
<dbReference type="Gene3D" id="3.30.1860.10">
    <property type="entry name" value="uncharacterized conserved protein from methanopyrus kandleri domain like"/>
    <property type="match status" value="1"/>
</dbReference>
<accession>A0A075GCJ9</accession>
<evidence type="ECO:0008006" key="2">
    <source>
        <dbReference type="Google" id="ProtNLM"/>
    </source>
</evidence>
<dbReference type="EMBL" id="KF900562">
    <property type="protein sequence ID" value="AIE99382.1"/>
    <property type="molecule type" value="Genomic_DNA"/>
</dbReference>
<sequence length="103" mass="11461">MASKSFHFRSITDANIHIVNICDTGNIGKTISEGDYEIEISEDYFGGDIIDENQAIELLKKSDTLNLVGNDIVDLAINLEFVSTESIKKIEGVSFALIYKFLQ</sequence>